<comment type="catalytic activity">
    <reaction evidence="1">
        <text>[E2 ubiquitin-conjugating enzyme]-S-ubiquitinyl-L-cysteine + [acceptor protein]-L-lysine = [E2 ubiquitin-conjugating enzyme]-L-cysteine + [acceptor protein]-N(6)-ubiquitinyl-L-lysine.</text>
        <dbReference type="EC" id="2.3.2.31"/>
    </reaction>
</comment>
<evidence type="ECO:0000256" key="7">
    <source>
        <dbReference type="ARBA" id="ARBA00022786"/>
    </source>
</evidence>
<dbReference type="CDD" id="cd20336">
    <property type="entry name" value="Rcat_RBR"/>
    <property type="match status" value="1"/>
</dbReference>
<keyword evidence="6" id="KW-0863">Zinc-finger</keyword>
<feature type="compositionally biased region" description="Low complexity" evidence="9">
    <location>
        <begin position="327"/>
        <end position="359"/>
    </location>
</feature>
<evidence type="ECO:0000256" key="5">
    <source>
        <dbReference type="ARBA" id="ARBA00022737"/>
    </source>
</evidence>
<dbReference type="EC" id="2.3.2.31" evidence="2"/>
<keyword evidence="4" id="KW-0479">Metal-binding</keyword>
<evidence type="ECO:0000256" key="6">
    <source>
        <dbReference type="ARBA" id="ARBA00022771"/>
    </source>
</evidence>
<reference evidence="11 12" key="1">
    <citation type="submission" date="2014-11" db="EMBL/GenBank/DDBJ databases">
        <authorList>
            <person name="Wibberg Daniel"/>
        </authorList>
    </citation>
    <scope>NUCLEOTIDE SEQUENCE [LARGE SCALE GENOMIC DNA]</scope>
    <source>
        <strain evidence="11">Rhizoctonia solani AG1-IB 7/3/14</strain>
    </source>
</reference>
<evidence type="ECO:0000256" key="9">
    <source>
        <dbReference type="SAM" id="MobiDB-lite"/>
    </source>
</evidence>
<evidence type="ECO:0000256" key="1">
    <source>
        <dbReference type="ARBA" id="ARBA00001798"/>
    </source>
</evidence>
<dbReference type="Gene3D" id="1.20.120.1750">
    <property type="match status" value="1"/>
</dbReference>
<protein>
    <recommendedName>
        <fullName evidence="2">RBR-type E3 ubiquitin transferase</fullName>
        <ecNumber evidence="2">2.3.2.31</ecNumber>
    </recommendedName>
</protein>
<dbReference type="InterPro" id="IPR031127">
    <property type="entry name" value="E3_UB_ligase_RBR"/>
</dbReference>
<dbReference type="GO" id="GO:0016567">
    <property type="term" value="P:protein ubiquitination"/>
    <property type="evidence" value="ECO:0007669"/>
    <property type="project" value="InterPro"/>
</dbReference>
<evidence type="ECO:0000256" key="3">
    <source>
        <dbReference type="ARBA" id="ARBA00022679"/>
    </source>
</evidence>
<keyword evidence="8" id="KW-0862">Zinc</keyword>
<evidence type="ECO:0000256" key="2">
    <source>
        <dbReference type="ARBA" id="ARBA00012251"/>
    </source>
</evidence>
<gene>
    <name evidence="11" type="ORF">RSOLAG1IB_05356</name>
</gene>
<keyword evidence="7" id="KW-0833">Ubl conjugation pathway</keyword>
<keyword evidence="12" id="KW-1185">Reference proteome</keyword>
<dbReference type="GO" id="GO:0008270">
    <property type="term" value="F:zinc ion binding"/>
    <property type="evidence" value="ECO:0007669"/>
    <property type="project" value="UniProtKB-KW"/>
</dbReference>
<dbReference type="OrthoDB" id="1431934at2759"/>
<dbReference type="PANTHER" id="PTHR11685">
    <property type="entry name" value="RBR FAMILY RING FINGER AND IBR DOMAIN-CONTAINING"/>
    <property type="match status" value="1"/>
</dbReference>
<accession>A0A0B7G4C5</accession>
<dbReference type="InterPro" id="IPR013083">
    <property type="entry name" value="Znf_RING/FYVE/PHD"/>
</dbReference>
<evidence type="ECO:0000256" key="8">
    <source>
        <dbReference type="ARBA" id="ARBA00022833"/>
    </source>
</evidence>
<feature type="region of interest" description="Disordered" evidence="9">
    <location>
        <begin position="21"/>
        <end position="42"/>
    </location>
</feature>
<dbReference type="InterPro" id="IPR044066">
    <property type="entry name" value="TRIAD_supradom"/>
</dbReference>
<dbReference type="Proteomes" id="UP000059188">
    <property type="component" value="Unassembled WGS sequence"/>
</dbReference>
<evidence type="ECO:0000259" key="10">
    <source>
        <dbReference type="PROSITE" id="PS51873"/>
    </source>
</evidence>
<dbReference type="Gene3D" id="3.30.40.10">
    <property type="entry name" value="Zinc/RING finger domain, C3HC4 (zinc finger)"/>
    <property type="match status" value="1"/>
</dbReference>
<feature type="region of interest" description="Disordered" evidence="9">
    <location>
        <begin position="327"/>
        <end position="361"/>
    </location>
</feature>
<dbReference type="SUPFAM" id="SSF57850">
    <property type="entry name" value="RING/U-box"/>
    <property type="match status" value="2"/>
</dbReference>
<proteinExistence type="predicted"/>
<evidence type="ECO:0000256" key="4">
    <source>
        <dbReference type="ARBA" id="ARBA00022723"/>
    </source>
</evidence>
<dbReference type="GO" id="GO:0061630">
    <property type="term" value="F:ubiquitin protein ligase activity"/>
    <property type="evidence" value="ECO:0007669"/>
    <property type="project" value="UniProtKB-EC"/>
</dbReference>
<dbReference type="Pfam" id="PF01485">
    <property type="entry name" value="IBR"/>
    <property type="match status" value="2"/>
</dbReference>
<name>A0A0B7G4C5_THACB</name>
<organism evidence="11 12">
    <name type="scientific">Thanatephorus cucumeris (strain AG1-IB / isolate 7/3/14)</name>
    <name type="common">Lettuce bottom rot fungus</name>
    <name type="synonym">Rhizoctonia solani</name>
    <dbReference type="NCBI Taxonomy" id="1108050"/>
    <lineage>
        <taxon>Eukaryota</taxon>
        <taxon>Fungi</taxon>
        <taxon>Dikarya</taxon>
        <taxon>Basidiomycota</taxon>
        <taxon>Agaricomycotina</taxon>
        <taxon>Agaricomycetes</taxon>
        <taxon>Cantharellales</taxon>
        <taxon>Ceratobasidiaceae</taxon>
        <taxon>Rhizoctonia</taxon>
        <taxon>Rhizoctonia solani AG-1</taxon>
    </lineage>
</organism>
<dbReference type="InterPro" id="IPR002867">
    <property type="entry name" value="IBR_dom"/>
</dbReference>
<dbReference type="AlphaFoldDB" id="A0A0B7G4C5"/>
<evidence type="ECO:0000313" key="12">
    <source>
        <dbReference type="Proteomes" id="UP000059188"/>
    </source>
</evidence>
<dbReference type="PROSITE" id="PS51873">
    <property type="entry name" value="TRIAD"/>
    <property type="match status" value="1"/>
</dbReference>
<evidence type="ECO:0000313" key="11">
    <source>
        <dbReference type="EMBL" id="CEL63312.1"/>
    </source>
</evidence>
<keyword evidence="3" id="KW-0808">Transferase</keyword>
<dbReference type="EMBL" id="LN679107">
    <property type="protein sequence ID" value="CEL63312.1"/>
    <property type="molecule type" value="Genomic_DNA"/>
</dbReference>
<dbReference type="CDD" id="cd20335">
    <property type="entry name" value="BRcat_RBR"/>
    <property type="match status" value="1"/>
</dbReference>
<dbReference type="STRING" id="1108050.A0A0B7G4C5"/>
<sequence>MEQNLTLSPVLYSHPKVTRSSNVYREPQSTTSFRQHTKSAPSSSTCTICLLDLERRSLLRPTRSCAHGRIVCQSCLQEYVTHAITVDALTRVVCPDAGCRAILEYEDIVKIVKRDADCLSRFNDLIAQRHTIYLWCPCPECNQGQVHNEGAGPLVICEYCHAETCFAHRDPWDECTICKYDIVEKAPQTSDQVNEEYIAEHYKRCPNPSCGLPIEKIDGCDHMECRCGHEFCWECLEDHTMIVRRGRHFHRLDCSHYVEDYQTPDFPTTPRVIAPYYYQMTPTTSSTSLGGAAHSERASLLRPPSLLSVSPVPSALSVSPVPSLAPISPSSSLPSSPQSIPRSASGSPPLAHPSSSSSSARDRALIRGYARIHICPPPNPGMHRPPSPPSSSLALPPFLLPESTNTVRLWKRRFVRLVSPVRY</sequence>
<feature type="domain" description="RING-type" evidence="10">
    <location>
        <begin position="42"/>
        <end position="258"/>
    </location>
</feature>
<keyword evidence="5" id="KW-0677">Repeat</keyword>